<proteinExistence type="predicted"/>
<evidence type="ECO:0000256" key="1">
    <source>
        <dbReference type="SAM" id="Coils"/>
    </source>
</evidence>
<reference evidence="2" key="1">
    <citation type="submission" date="2023-08" db="EMBL/GenBank/DDBJ databases">
        <title>Reference Genome Resource for the Citrus Pathogen Phytophthora citrophthora.</title>
        <authorList>
            <person name="Moller H."/>
            <person name="Coetzee B."/>
            <person name="Rose L.J."/>
            <person name="Van Niekerk J.M."/>
        </authorList>
    </citation>
    <scope>NUCLEOTIDE SEQUENCE</scope>
    <source>
        <strain evidence="2">STE-U-9442</strain>
    </source>
</reference>
<feature type="coiled-coil region" evidence="1">
    <location>
        <begin position="45"/>
        <end position="72"/>
    </location>
</feature>
<accession>A0AAD9LAQ5</accession>
<sequence>MLATTCTGDVRVETLSVAEKPVSKDAAISESGSDAIDFDAVRAEYEQCEAECKEADTHIARLSSEMAALKTQLPPVDSAQA</sequence>
<name>A0AAD9LAQ5_9STRA</name>
<dbReference type="Proteomes" id="UP001259832">
    <property type="component" value="Unassembled WGS sequence"/>
</dbReference>
<organism evidence="2 3">
    <name type="scientific">Phytophthora citrophthora</name>
    <dbReference type="NCBI Taxonomy" id="4793"/>
    <lineage>
        <taxon>Eukaryota</taxon>
        <taxon>Sar</taxon>
        <taxon>Stramenopiles</taxon>
        <taxon>Oomycota</taxon>
        <taxon>Peronosporomycetes</taxon>
        <taxon>Peronosporales</taxon>
        <taxon>Peronosporaceae</taxon>
        <taxon>Phytophthora</taxon>
    </lineage>
</organism>
<protein>
    <submittedName>
        <fullName evidence="2">Uncharacterized protein</fullName>
    </submittedName>
</protein>
<keyword evidence="3" id="KW-1185">Reference proteome</keyword>
<comment type="caution">
    <text evidence="2">The sequence shown here is derived from an EMBL/GenBank/DDBJ whole genome shotgun (WGS) entry which is preliminary data.</text>
</comment>
<evidence type="ECO:0000313" key="3">
    <source>
        <dbReference type="Proteomes" id="UP001259832"/>
    </source>
</evidence>
<evidence type="ECO:0000313" key="2">
    <source>
        <dbReference type="EMBL" id="KAK1929511.1"/>
    </source>
</evidence>
<gene>
    <name evidence="2" type="ORF">P3T76_015079</name>
</gene>
<dbReference type="AlphaFoldDB" id="A0AAD9LAQ5"/>
<dbReference type="EMBL" id="JASMQC010000048">
    <property type="protein sequence ID" value="KAK1929511.1"/>
    <property type="molecule type" value="Genomic_DNA"/>
</dbReference>
<keyword evidence="1" id="KW-0175">Coiled coil</keyword>